<proteinExistence type="predicted"/>
<feature type="repeat" description="ANK" evidence="3">
    <location>
        <begin position="950"/>
        <end position="982"/>
    </location>
</feature>
<feature type="repeat" description="ANK" evidence="3">
    <location>
        <begin position="592"/>
        <end position="624"/>
    </location>
</feature>
<dbReference type="PANTHER" id="PTHR23206">
    <property type="entry name" value="MASK PROTEIN"/>
    <property type="match status" value="1"/>
</dbReference>
<reference evidence="5 6" key="1">
    <citation type="submission" date="2024-09" db="EMBL/GenBank/DDBJ databases">
        <title>Itraconazole resistance in Madurella fahalii resulting from another homologue of gene encoding cytochrome P450 14-alpha sterol demethylase (CYP51).</title>
        <authorList>
            <person name="Yoshioka I."/>
            <person name="Fahal A.H."/>
            <person name="Kaneko S."/>
            <person name="Yaguchi T."/>
        </authorList>
    </citation>
    <scope>NUCLEOTIDE SEQUENCE [LARGE SCALE GENOMIC DNA]</scope>
    <source>
        <strain evidence="5 6">IFM 68171</strain>
    </source>
</reference>
<dbReference type="Pfam" id="PF12796">
    <property type="entry name" value="Ank_2"/>
    <property type="match status" value="5"/>
</dbReference>
<protein>
    <submittedName>
        <fullName evidence="5">Nucleoside phosphorylase domain-containing protein</fullName>
    </submittedName>
</protein>
<feature type="repeat" description="ANK" evidence="3">
    <location>
        <begin position="983"/>
        <end position="1015"/>
    </location>
</feature>
<feature type="repeat" description="ANK" evidence="3">
    <location>
        <begin position="625"/>
        <end position="657"/>
    </location>
</feature>
<feature type="repeat" description="ANK" evidence="3">
    <location>
        <begin position="851"/>
        <end position="883"/>
    </location>
</feature>
<evidence type="ECO:0000313" key="6">
    <source>
        <dbReference type="Proteomes" id="UP001628179"/>
    </source>
</evidence>
<keyword evidence="6" id="KW-1185">Reference proteome</keyword>
<dbReference type="SUPFAM" id="SSF52540">
    <property type="entry name" value="P-loop containing nucleoside triphosphate hydrolases"/>
    <property type="match status" value="1"/>
</dbReference>
<dbReference type="Gene3D" id="3.40.50.300">
    <property type="entry name" value="P-loop containing nucleotide triphosphate hydrolases"/>
    <property type="match status" value="1"/>
</dbReference>
<organism evidence="5 6">
    <name type="scientific">Madurella fahalii</name>
    <dbReference type="NCBI Taxonomy" id="1157608"/>
    <lineage>
        <taxon>Eukaryota</taxon>
        <taxon>Fungi</taxon>
        <taxon>Dikarya</taxon>
        <taxon>Ascomycota</taxon>
        <taxon>Pezizomycotina</taxon>
        <taxon>Sordariomycetes</taxon>
        <taxon>Sordariomycetidae</taxon>
        <taxon>Sordariales</taxon>
        <taxon>Sordariales incertae sedis</taxon>
        <taxon>Madurella</taxon>
    </lineage>
</organism>
<feature type="repeat" description="ANK" evidence="3">
    <location>
        <begin position="1016"/>
        <end position="1048"/>
    </location>
</feature>
<feature type="repeat" description="ANK" evidence="3">
    <location>
        <begin position="818"/>
        <end position="850"/>
    </location>
</feature>
<dbReference type="PROSITE" id="PS50088">
    <property type="entry name" value="ANK_REPEAT"/>
    <property type="match status" value="15"/>
</dbReference>
<dbReference type="RefSeq" id="XP_070913791.1">
    <property type="nucleotide sequence ID" value="XM_071057690.1"/>
</dbReference>
<evidence type="ECO:0000256" key="3">
    <source>
        <dbReference type="PROSITE-ProRule" id="PRU00023"/>
    </source>
</evidence>
<feature type="repeat" description="ANK" evidence="3">
    <location>
        <begin position="658"/>
        <end position="690"/>
    </location>
</feature>
<feature type="repeat" description="ANK" evidence="3">
    <location>
        <begin position="559"/>
        <end position="591"/>
    </location>
</feature>
<feature type="repeat" description="ANK" evidence="3">
    <location>
        <begin position="691"/>
        <end position="712"/>
    </location>
</feature>
<feature type="repeat" description="ANK" evidence="3">
    <location>
        <begin position="785"/>
        <end position="817"/>
    </location>
</feature>
<dbReference type="Gene3D" id="1.25.40.20">
    <property type="entry name" value="Ankyrin repeat-containing domain"/>
    <property type="match status" value="7"/>
</dbReference>
<dbReference type="PRINTS" id="PR01415">
    <property type="entry name" value="ANKYRIN"/>
</dbReference>
<evidence type="ECO:0000259" key="4">
    <source>
        <dbReference type="Pfam" id="PF24883"/>
    </source>
</evidence>
<feature type="repeat" description="ANK" evidence="3">
    <location>
        <begin position="752"/>
        <end position="784"/>
    </location>
</feature>
<dbReference type="GeneID" id="98173013"/>
<dbReference type="InterPro" id="IPR027417">
    <property type="entry name" value="P-loop_NTPase"/>
</dbReference>
<keyword evidence="2 3" id="KW-0040">ANK repeat</keyword>
<gene>
    <name evidence="5" type="ORF">MFIFM68171_02268</name>
</gene>
<dbReference type="Pfam" id="PF24883">
    <property type="entry name" value="NPHP3_N"/>
    <property type="match status" value="1"/>
</dbReference>
<feature type="repeat" description="ANK" evidence="3">
    <location>
        <begin position="917"/>
        <end position="949"/>
    </location>
</feature>
<dbReference type="SUPFAM" id="SSF48403">
    <property type="entry name" value="Ankyrin repeat"/>
    <property type="match status" value="2"/>
</dbReference>
<dbReference type="InterPro" id="IPR002110">
    <property type="entry name" value="Ankyrin_rpt"/>
</dbReference>
<dbReference type="PANTHER" id="PTHR23206:SF7">
    <property type="entry name" value="PROTEIN KINASE DOMAIN-CONTAINING PROTEIN"/>
    <property type="match status" value="1"/>
</dbReference>
<feature type="repeat" description="ANK" evidence="3">
    <location>
        <begin position="719"/>
        <end position="751"/>
    </location>
</feature>
<keyword evidence="1" id="KW-0677">Repeat</keyword>
<dbReference type="PROSITE" id="PS50297">
    <property type="entry name" value="ANK_REP_REGION"/>
    <property type="match status" value="14"/>
</dbReference>
<accession>A0ABQ0G2S1</accession>
<dbReference type="SMART" id="SM00248">
    <property type="entry name" value="ANK"/>
    <property type="match status" value="16"/>
</dbReference>
<comment type="caution">
    <text evidence="5">The sequence shown here is derived from an EMBL/GenBank/DDBJ whole genome shotgun (WGS) entry which is preliminary data.</text>
</comment>
<evidence type="ECO:0000256" key="2">
    <source>
        <dbReference type="ARBA" id="ARBA00023043"/>
    </source>
</evidence>
<dbReference type="EMBL" id="BAAFSV010000001">
    <property type="protein sequence ID" value="GAB1312058.1"/>
    <property type="molecule type" value="Genomic_DNA"/>
</dbReference>
<dbReference type="Proteomes" id="UP001628179">
    <property type="component" value="Unassembled WGS sequence"/>
</dbReference>
<dbReference type="InterPro" id="IPR036770">
    <property type="entry name" value="Ankyrin_rpt-contain_sf"/>
</dbReference>
<sequence>MNYEVPHATGPHPDERRIEILKLLKMPQCEDLKDRIPDRVQGTCDWLVSHQKFQDWKESKSSTMLWVSADPGCGKTVLVKHLVDHVLESGTVCYFFFNAESEDQRSVVSALRYILFQLFTRKPTLLSDAILYQFNVSKAAHTNQFGVLWQTLLSAAKDEKAGAIICLLDGIDECDDKGWIQLARALCQLYGAAVAGNAGKNFNLKFLLTSRPYDSIRSEFDGLLGDPKLPVAHLRGESEIEMAKISREIDIFIETRVRHSRLRRILGGTKAQDLLLQRLIGAPHRTYLRVHSTLESIEEGPRIYKNGIVKVTSRLPEEAEKAYNKILSRSCDTLKAEKILHIIIAAARPLTLREMASALATSDGELDDDFDLESEDCFVIRETCGLVTIVESGIHLLDETITEFLVQHDPREPSNHVYGDLKWKHSLQPQKSHLILAEICIRYLLLAEFENNTLNRNEPLTESIEGHVFLDYSAKHWATHVRELPARVQNEMTPQILRICDPSSKRFLTWFRVYWTVTGTEFPDGFTCPMVASYFGLRTVLDHLLERGGMNLDSRDETYGRSALLWAAENGHEAAVRLLVEKGAEMAITDKDGWTPLSLAVDNGHAEVIKLLLEKGDDMTVAGEDGCTPSSSALSYRCAEVVNLLLKKGTDITFTNNAGWTLLHFASGYGHAEVVKLLLDKGADMTVANKDGLTPLNAASSLGHAEVVKLLLIESKSNFGRTPLSLAAEKGYEAVVRLLLEKGADLESKDKWGQTPLSWAAQKGHKAVIGLLLEKGANLEAKDEYDWTLLSRAARNGHEAVVRLLLGNGADLESKDKWGQTPLSWAAEKGHEAVVKLLLEKGADLESKSNSGRTPLSLAAEKGHGAVIKLLLGKGADLESKDKYGQTPLSWAAKKGYEAVIGLLLEKGADLESKDKCSQTPLSWAAEKGYEAVVGLLLEKGANLEAKDEYDWTLLSRAARNGHEAVVRLLLGNGADLESKDKWGQTPLSWAAEKGHEAVVKLLLEKGADLESKSNSGRTPLSLAAEKGHGAVVKLLLEKGANLSMVQHSKKHV</sequence>
<name>A0ABQ0G2S1_9PEZI</name>
<dbReference type="InterPro" id="IPR056884">
    <property type="entry name" value="NPHP3-like_N"/>
</dbReference>
<feature type="domain" description="Nephrocystin 3-like N-terminal" evidence="4">
    <location>
        <begin position="42"/>
        <end position="211"/>
    </location>
</feature>
<feature type="repeat" description="ANK" evidence="3">
    <location>
        <begin position="884"/>
        <end position="916"/>
    </location>
</feature>
<evidence type="ECO:0000313" key="5">
    <source>
        <dbReference type="EMBL" id="GAB1312058.1"/>
    </source>
</evidence>
<dbReference type="Pfam" id="PF00023">
    <property type="entry name" value="Ank"/>
    <property type="match status" value="2"/>
</dbReference>
<dbReference type="InterPro" id="IPR051631">
    <property type="entry name" value="Ankyrin-KH/SAM_domain"/>
</dbReference>
<evidence type="ECO:0000256" key="1">
    <source>
        <dbReference type="ARBA" id="ARBA00022737"/>
    </source>
</evidence>